<gene>
    <name evidence="22" type="ORF">OLC1_LOCUS572</name>
</gene>
<evidence type="ECO:0000256" key="4">
    <source>
        <dbReference type="ARBA" id="ARBA00022553"/>
    </source>
</evidence>
<keyword evidence="5" id="KW-0433">Leucine-rich repeat</keyword>
<dbReference type="GO" id="GO:0005524">
    <property type="term" value="F:ATP binding"/>
    <property type="evidence" value="ECO:0007669"/>
    <property type="project" value="UniProtKB-KW"/>
</dbReference>
<reference evidence="22" key="1">
    <citation type="submission" date="2023-03" db="EMBL/GenBank/DDBJ databases">
        <authorList>
            <person name="Julca I."/>
        </authorList>
    </citation>
    <scope>NUCLEOTIDE SEQUENCE</scope>
</reference>
<keyword evidence="10" id="KW-0547">Nucleotide-binding</keyword>
<dbReference type="GO" id="GO:0016020">
    <property type="term" value="C:membrane"/>
    <property type="evidence" value="ECO:0007669"/>
    <property type="project" value="UniProtKB-SubCell"/>
</dbReference>
<keyword evidence="6" id="KW-0808">Transferase</keyword>
<dbReference type="InterPro" id="IPR021720">
    <property type="entry name" value="Malectin_dom"/>
</dbReference>
<proteinExistence type="predicted"/>
<feature type="compositionally biased region" description="Polar residues" evidence="19">
    <location>
        <begin position="986"/>
        <end position="1004"/>
    </location>
</feature>
<dbReference type="FunFam" id="2.60.120.430:FF:000004">
    <property type="entry name" value="Putative leucine-rich repeat receptor-like serine/threonine-protein kinase"/>
    <property type="match status" value="1"/>
</dbReference>
<dbReference type="PANTHER" id="PTHR48006">
    <property type="entry name" value="LEUCINE-RICH REPEAT-CONTAINING PROTEIN DDB_G0281931-RELATED"/>
    <property type="match status" value="1"/>
</dbReference>
<evidence type="ECO:0000259" key="21">
    <source>
        <dbReference type="PROSITE" id="PS50011"/>
    </source>
</evidence>
<evidence type="ECO:0000256" key="10">
    <source>
        <dbReference type="ARBA" id="ARBA00022741"/>
    </source>
</evidence>
<dbReference type="FunFam" id="3.80.10.10:FF:000452">
    <property type="entry name" value="Probable LRR receptor-like serine/threonine-protein kinase RFK1"/>
    <property type="match status" value="1"/>
</dbReference>
<evidence type="ECO:0000256" key="17">
    <source>
        <dbReference type="ARBA" id="ARBA00047899"/>
    </source>
</evidence>
<evidence type="ECO:0000256" key="7">
    <source>
        <dbReference type="ARBA" id="ARBA00022692"/>
    </source>
</evidence>
<keyword evidence="23" id="KW-1185">Reference proteome</keyword>
<evidence type="ECO:0000256" key="16">
    <source>
        <dbReference type="ARBA" id="ARBA00023180"/>
    </source>
</evidence>
<evidence type="ECO:0000256" key="13">
    <source>
        <dbReference type="ARBA" id="ARBA00022989"/>
    </source>
</evidence>
<dbReference type="GO" id="GO:0004674">
    <property type="term" value="F:protein serine/threonine kinase activity"/>
    <property type="evidence" value="ECO:0007669"/>
    <property type="project" value="UniProtKB-KW"/>
</dbReference>
<keyword evidence="8" id="KW-0732">Signal</keyword>
<keyword evidence="12" id="KW-0067">ATP-binding</keyword>
<dbReference type="InterPro" id="IPR011009">
    <property type="entry name" value="Kinase-like_dom_sf"/>
</dbReference>
<dbReference type="EC" id="2.7.11.1" evidence="2"/>
<dbReference type="Pfam" id="PF11721">
    <property type="entry name" value="Malectin"/>
    <property type="match status" value="1"/>
</dbReference>
<feature type="region of interest" description="Disordered" evidence="19">
    <location>
        <begin position="986"/>
        <end position="1012"/>
    </location>
</feature>
<keyword evidence="11" id="KW-0418">Kinase</keyword>
<keyword evidence="9" id="KW-0677">Repeat</keyword>
<evidence type="ECO:0000256" key="3">
    <source>
        <dbReference type="ARBA" id="ARBA00022527"/>
    </source>
</evidence>
<dbReference type="InterPro" id="IPR000719">
    <property type="entry name" value="Prot_kinase_dom"/>
</dbReference>
<dbReference type="InterPro" id="IPR001245">
    <property type="entry name" value="Ser-Thr/Tyr_kinase_cat_dom"/>
</dbReference>
<dbReference type="InterPro" id="IPR051824">
    <property type="entry name" value="LRR_Rcpt-Like_S/T_Kinase"/>
</dbReference>
<dbReference type="Gene3D" id="3.30.200.20">
    <property type="entry name" value="Phosphorylase Kinase, domain 1"/>
    <property type="match status" value="1"/>
</dbReference>
<dbReference type="SUPFAM" id="SSF56112">
    <property type="entry name" value="Protein kinase-like (PK-like)"/>
    <property type="match status" value="1"/>
</dbReference>
<sequence length="1012" mass="112154">MVSGWKMFTRVAVGSWILALCIISFSGLSVSKVPQEEVDTLQKIVTTMGATYWKFNADTCSIEMVGLTPVAPRGSEGTVECRCNPDNTTCNVIRIALKRYNLSGVLPPELSDLPYIMEIDVAYNYLHGTIPSEWFSMQLNKISVLANRLSGEIPKELGNLTSLTYLDLEANQFSGAVPSELGKLTKLKTLFLSSNRLSGSLPVSFSGLVNLTDLRINGNNFSGPIPDYFQNWKQMTRLEMQATGLVGPIPPTISLLNNLIELRISDIAGPSQGFPSINIKGIARVVLRNCSLSGEIPGYIWGMTELEMLDVSFNNLIGEIPNNISTRSSLKFLFATGNRLTGNVPDSILIGGSNIDLSYNNFTWQEPGQPACQPNLNLYLNLFRSSSTDNTLRNVLPCMKDFTCPTYRCSFHVNCGGNDLQVNEGGRRVLYEGDGGVDGGSARYYRSDSSYWGFSSSGDFMDDNNDQNTRFIANFPTSNLSDMYRTARLSPLSLTYFHYCLENGSYTVSLYFAELFFTNDNTYSSLGKRVFDIYIQDNMVQKDFNIEDEAKGGQKPLVKQFNTTVIDNILEIRFNWAGKGTTRIPNRGVYGPLISAISVNPNFRSCSDGNKKNTTIYVIVGVVAVCIIISMLAVHWWKGFLQRRKRSKDVEGLDLQMVTFTLKQLRVATNNFDDVNKLGEGGFGPVYKGILRDGTPIAVKQLSSKSGQGNREFLNEIGTISCLQHPNLVKLHGCCVHGDQLMLVYEYMENNSLARALFDSKGNQMPLDWPTRFNISLGIARGLSFLHEESGLKIVHRDIKATNILLDRDLTPKISDFGLARLSEDGRTHISTKIAGTIGYMAPEYALWGYLTNKADVYSFGVVALELVSGKNNNSYMPSSNFICLLDWACHLQHNKNFDELIDRSLTSSVNKEEVDRLVKVALLCTNASPSIRPTMSEVVSMLEGQMIIPDVIPEASGFGEDLRFKAMRDLQLEIHNQSLTGSLTQNSTAVQTDLGSSSTSNNDFVGKNSDR</sequence>
<comment type="catalytic activity">
    <reaction evidence="17">
        <text>L-threonyl-[protein] + ATP = O-phospho-L-threonyl-[protein] + ADP + H(+)</text>
        <dbReference type="Rhea" id="RHEA:46608"/>
        <dbReference type="Rhea" id="RHEA-COMP:11060"/>
        <dbReference type="Rhea" id="RHEA-COMP:11605"/>
        <dbReference type="ChEBI" id="CHEBI:15378"/>
        <dbReference type="ChEBI" id="CHEBI:30013"/>
        <dbReference type="ChEBI" id="CHEBI:30616"/>
        <dbReference type="ChEBI" id="CHEBI:61977"/>
        <dbReference type="ChEBI" id="CHEBI:456216"/>
        <dbReference type="EC" id="2.7.11.1"/>
    </reaction>
</comment>
<organism evidence="22 23">
    <name type="scientific">Oldenlandia corymbosa var. corymbosa</name>
    <dbReference type="NCBI Taxonomy" id="529605"/>
    <lineage>
        <taxon>Eukaryota</taxon>
        <taxon>Viridiplantae</taxon>
        <taxon>Streptophyta</taxon>
        <taxon>Embryophyta</taxon>
        <taxon>Tracheophyta</taxon>
        <taxon>Spermatophyta</taxon>
        <taxon>Magnoliopsida</taxon>
        <taxon>eudicotyledons</taxon>
        <taxon>Gunneridae</taxon>
        <taxon>Pentapetalae</taxon>
        <taxon>asterids</taxon>
        <taxon>lamiids</taxon>
        <taxon>Gentianales</taxon>
        <taxon>Rubiaceae</taxon>
        <taxon>Rubioideae</taxon>
        <taxon>Spermacoceae</taxon>
        <taxon>Hedyotis-Oldenlandia complex</taxon>
        <taxon>Oldenlandia</taxon>
    </lineage>
</organism>
<dbReference type="SMART" id="SM00220">
    <property type="entry name" value="S_TKc"/>
    <property type="match status" value="1"/>
</dbReference>
<dbReference type="GO" id="GO:0006952">
    <property type="term" value="P:defense response"/>
    <property type="evidence" value="ECO:0007669"/>
    <property type="project" value="UniProtKB-ARBA"/>
</dbReference>
<evidence type="ECO:0000256" key="19">
    <source>
        <dbReference type="SAM" id="MobiDB-lite"/>
    </source>
</evidence>
<dbReference type="Gene3D" id="3.80.10.10">
    <property type="entry name" value="Ribonuclease Inhibitor"/>
    <property type="match status" value="3"/>
</dbReference>
<evidence type="ECO:0000256" key="14">
    <source>
        <dbReference type="ARBA" id="ARBA00023136"/>
    </source>
</evidence>
<dbReference type="SUPFAM" id="SSF52058">
    <property type="entry name" value="L domain-like"/>
    <property type="match status" value="1"/>
</dbReference>
<evidence type="ECO:0000256" key="9">
    <source>
        <dbReference type="ARBA" id="ARBA00022737"/>
    </source>
</evidence>
<evidence type="ECO:0000256" key="12">
    <source>
        <dbReference type="ARBA" id="ARBA00022840"/>
    </source>
</evidence>
<dbReference type="AlphaFoldDB" id="A0AAV1BZC2"/>
<dbReference type="PROSITE" id="PS00108">
    <property type="entry name" value="PROTEIN_KINASE_ST"/>
    <property type="match status" value="1"/>
</dbReference>
<dbReference type="InterPro" id="IPR003591">
    <property type="entry name" value="Leu-rich_rpt_typical-subtyp"/>
</dbReference>
<evidence type="ECO:0000256" key="5">
    <source>
        <dbReference type="ARBA" id="ARBA00022614"/>
    </source>
</evidence>
<dbReference type="InterPro" id="IPR001611">
    <property type="entry name" value="Leu-rich_rpt"/>
</dbReference>
<keyword evidence="14 20" id="KW-0472">Membrane</keyword>
<evidence type="ECO:0000256" key="2">
    <source>
        <dbReference type="ARBA" id="ARBA00012513"/>
    </source>
</evidence>
<dbReference type="Pfam" id="PF00560">
    <property type="entry name" value="LRR_1"/>
    <property type="match status" value="1"/>
</dbReference>
<keyword evidence="4" id="KW-0597">Phosphoprotein</keyword>
<dbReference type="Pfam" id="PF13855">
    <property type="entry name" value="LRR_8"/>
    <property type="match status" value="1"/>
</dbReference>
<protein>
    <recommendedName>
        <fullName evidence="2">non-specific serine/threonine protein kinase</fullName>
        <ecNumber evidence="2">2.7.11.1</ecNumber>
    </recommendedName>
</protein>
<comment type="subcellular location">
    <subcellularLocation>
        <location evidence="1">Membrane</location>
        <topology evidence="1">Single-pass type I membrane protein</topology>
    </subcellularLocation>
</comment>
<evidence type="ECO:0000256" key="11">
    <source>
        <dbReference type="ARBA" id="ARBA00022777"/>
    </source>
</evidence>
<dbReference type="FunFam" id="3.80.10.10:FF:000433">
    <property type="entry name" value="Putative LRR receptor-like serine/threonine-protein kinase isoform A"/>
    <property type="match status" value="1"/>
</dbReference>
<evidence type="ECO:0000256" key="1">
    <source>
        <dbReference type="ARBA" id="ARBA00004479"/>
    </source>
</evidence>
<dbReference type="Gene3D" id="1.10.510.10">
    <property type="entry name" value="Transferase(Phosphotransferase) domain 1"/>
    <property type="match status" value="1"/>
</dbReference>
<dbReference type="FunFam" id="1.10.510.10:FF:000044">
    <property type="entry name" value="Putative LRR receptor-like serine/threonine-protein kinase"/>
    <property type="match status" value="1"/>
</dbReference>
<dbReference type="CDD" id="cd14066">
    <property type="entry name" value="STKc_IRAK"/>
    <property type="match status" value="1"/>
</dbReference>
<feature type="transmembrane region" description="Helical" evidence="20">
    <location>
        <begin position="616"/>
        <end position="637"/>
    </location>
</feature>
<keyword evidence="13 20" id="KW-1133">Transmembrane helix</keyword>
<evidence type="ECO:0000256" key="15">
    <source>
        <dbReference type="ARBA" id="ARBA00023170"/>
    </source>
</evidence>
<keyword evidence="3" id="KW-0723">Serine/threonine-protein kinase</keyword>
<dbReference type="Proteomes" id="UP001161247">
    <property type="component" value="Chromosome 1"/>
</dbReference>
<evidence type="ECO:0000256" key="18">
    <source>
        <dbReference type="ARBA" id="ARBA00048679"/>
    </source>
</evidence>
<dbReference type="EMBL" id="OX459118">
    <property type="protein sequence ID" value="CAI9087852.1"/>
    <property type="molecule type" value="Genomic_DNA"/>
</dbReference>
<dbReference type="PANTHER" id="PTHR48006:SF72">
    <property type="entry name" value="LRR RECEPTOR-LIKE SERINE_THREONINE-PROTEIN KINASE RFK1-RELATED"/>
    <property type="match status" value="1"/>
</dbReference>
<dbReference type="FunFam" id="3.30.200.20:FF:000217">
    <property type="entry name" value="probable LRR receptor-like serine/threonine-protein kinase At1g53430"/>
    <property type="match status" value="1"/>
</dbReference>
<keyword evidence="7 20" id="KW-0812">Transmembrane</keyword>
<keyword evidence="16" id="KW-0325">Glycoprotein</keyword>
<evidence type="ECO:0000256" key="20">
    <source>
        <dbReference type="SAM" id="Phobius"/>
    </source>
</evidence>
<dbReference type="PROSITE" id="PS50011">
    <property type="entry name" value="PROTEIN_KINASE_DOM"/>
    <property type="match status" value="1"/>
</dbReference>
<feature type="domain" description="Protein kinase" evidence="21">
    <location>
        <begin position="672"/>
        <end position="949"/>
    </location>
</feature>
<evidence type="ECO:0000256" key="6">
    <source>
        <dbReference type="ARBA" id="ARBA00022679"/>
    </source>
</evidence>
<accession>A0AAV1BZC2</accession>
<dbReference type="GO" id="GO:0051707">
    <property type="term" value="P:response to other organism"/>
    <property type="evidence" value="ECO:0007669"/>
    <property type="project" value="UniProtKB-ARBA"/>
</dbReference>
<dbReference type="Pfam" id="PF07714">
    <property type="entry name" value="PK_Tyr_Ser-Thr"/>
    <property type="match status" value="1"/>
</dbReference>
<evidence type="ECO:0000313" key="23">
    <source>
        <dbReference type="Proteomes" id="UP001161247"/>
    </source>
</evidence>
<keyword evidence="15" id="KW-0675">Receptor</keyword>
<dbReference type="SMART" id="SM00369">
    <property type="entry name" value="LRR_TYP"/>
    <property type="match status" value="4"/>
</dbReference>
<dbReference type="InterPro" id="IPR032675">
    <property type="entry name" value="LRR_dom_sf"/>
</dbReference>
<evidence type="ECO:0000313" key="22">
    <source>
        <dbReference type="EMBL" id="CAI9087852.1"/>
    </source>
</evidence>
<dbReference type="Gene3D" id="2.60.120.430">
    <property type="entry name" value="Galactose-binding lectin"/>
    <property type="match status" value="1"/>
</dbReference>
<name>A0AAV1BZC2_OLDCO</name>
<comment type="catalytic activity">
    <reaction evidence="18">
        <text>L-seryl-[protein] + ATP = O-phospho-L-seryl-[protein] + ADP + H(+)</text>
        <dbReference type="Rhea" id="RHEA:17989"/>
        <dbReference type="Rhea" id="RHEA-COMP:9863"/>
        <dbReference type="Rhea" id="RHEA-COMP:11604"/>
        <dbReference type="ChEBI" id="CHEBI:15378"/>
        <dbReference type="ChEBI" id="CHEBI:29999"/>
        <dbReference type="ChEBI" id="CHEBI:30616"/>
        <dbReference type="ChEBI" id="CHEBI:83421"/>
        <dbReference type="ChEBI" id="CHEBI:456216"/>
        <dbReference type="EC" id="2.7.11.1"/>
    </reaction>
</comment>
<dbReference type="InterPro" id="IPR008271">
    <property type="entry name" value="Ser/Thr_kinase_AS"/>
</dbReference>
<evidence type="ECO:0000256" key="8">
    <source>
        <dbReference type="ARBA" id="ARBA00022729"/>
    </source>
</evidence>